<dbReference type="Gene3D" id="1.25.40.10">
    <property type="entry name" value="Tetratricopeptide repeat domain"/>
    <property type="match status" value="2"/>
</dbReference>
<feature type="non-terminal residue" evidence="4">
    <location>
        <position position="1"/>
    </location>
</feature>
<evidence type="ECO:0000313" key="4">
    <source>
        <dbReference type="EMBL" id="CAI3978944.1"/>
    </source>
</evidence>
<dbReference type="EMBL" id="CAMXCT020000446">
    <property type="protein sequence ID" value="CAL1132319.1"/>
    <property type="molecule type" value="Genomic_DNA"/>
</dbReference>
<evidence type="ECO:0000313" key="5">
    <source>
        <dbReference type="EMBL" id="CAL4766256.1"/>
    </source>
</evidence>
<keyword evidence="1" id="KW-0802">TPR repeat</keyword>
<dbReference type="Proteomes" id="UP001152797">
    <property type="component" value="Unassembled WGS sequence"/>
</dbReference>
<protein>
    <submittedName>
        <fullName evidence="5">Nephrocystin-3</fullName>
    </submittedName>
</protein>
<reference evidence="4" key="1">
    <citation type="submission" date="2022-10" db="EMBL/GenBank/DDBJ databases">
        <authorList>
            <person name="Chen Y."/>
            <person name="Dougan E. K."/>
            <person name="Chan C."/>
            <person name="Rhodes N."/>
            <person name="Thang M."/>
        </authorList>
    </citation>
    <scope>NUCLEOTIDE SEQUENCE</scope>
</reference>
<dbReference type="PANTHER" id="PTHR46082:SF6">
    <property type="entry name" value="AAA+ ATPASE DOMAIN-CONTAINING PROTEIN-RELATED"/>
    <property type="match status" value="1"/>
</dbReference>
<keyword evidence="3" id="KW-0472">Membrane</keyword>
<dbReference type="EMBL" id="CAMXCT030000446">
    <property type="protein sequence ID" value="CAL4766256.1"/>
    <property type="molecule type" value="Genomic_DNA"/>
</dbReference>
<feature type="transmembrane region" description="Helical" evidence="3">
    <location>
        <begin position="936"/>
        <end position="956"/>
    </location>
</feature>
<dbReference type="AlphaFoldDB" id="A0A9P1BT28"/>
<dbReference type="InterPro" id="IPR053137">
    <property type="entry name" value="NLR-like"/>
</dbReference>
<evidence type="ECO:0000256" key="2">
    <source>
        <dbReference type="SAM" id="MobiDB-lite"/>
    </source>
</evidence>
<dbReference type="SMART" id="SM00028">
    <property type="entry name" value="TPR"/>
    <property type="match status" value="5"/>
</dbReference>
<dbReference type="OrthoDB" id="10260758at2759"/>
<gene>
    <name evidence="4" type="ORF">C1SCF055_LOCUS6933</name>
</gene>
<evidence type="ECO:0000313" key="6">
    <source>
        <dbReference type="Proteomes" id="UP001152797"/>
    </source>
</evidence>
<keyword evidence="3" id="KW-0812">Transmembrane</keyword>
<accession>A0A9P1BT28</accession>
<reference evidence="5 6" key="2">
    <citation type="submission" date="2024-05" db="EMBL/GenBank/DDBJ databases">
        <authorList>
            <person name="Chen Y."/>
            <person name="Shah S."/>
            <person name="Dougan E. K."/>
            <person name="Thang M."/>
            <person name="Chan C."/>
        </authorList>
    </citation>
    <scope>NUCLEOTIDE SEQUENCE [LARGE SCALE GENOMIC DNA]</scope>
</reference>
<feature type="repeat" description="TPR" evidence="1">
    <location>
        <begin position="367"/>
        <end position="400"/>
    </location>
</feature>
<keyword evidence="6" id="KW-1185">Reference proteome</keyword>
<keyword evidence="3" id="KW-1133">Transmembrane helix</keyword>
<evidence type="ECO:0000256" key="3">
    <source>
        <dbReference type="SAM" id="Phobius"/>
    </source>
</evidence>
<organism evidence="4">
    <name type="scientific">Cladocopium goreaui</name>
    <dbReference type="NCBI Taxonomy" id="2562237"/>
    <lineage>
        <taxon>Eukaryota</taxon>
        <taxon>Sar</taxon>
        <taxon>Alveolata</taxon>
        <taxon>Dinophyceae</taxon>
        <taxon>Suessiales</taxon>
        <taxon>Symbiodiniaceae</taxon>
        <taxon>Cladocopium</taxon>
    </lineage>
</organism>
<sequence>MVRSSHLETEESAAAIAAGLTQEERQRIWTAVASLEVQREAPSKPSFRALRSYFLKDYKCGGVFQNEEYDHHADDWCWIHKGSGIKVWADALDLTQSCGIGDVECVFHYTTEKGFRNITDPSKQAVELFASLITEGEKANAWWGKGVYSVRKAPDEWPDVATLIDNNYRNMHKRDIELKGREAADQEYRSRVAYCIPILANVAMTYDVSVQQTPEMVEKGKPAGVNLAGKMLNEPGQPERQCIVIRVEREEEVGNASAVLVDTLRCRAEAAAKRVGQPATEAIVATGRLAQVVAERGGLSEALGLRRRELAAWEAAVGAEDPRTLMAMHNLAFVLDCLGNYPEAEELLRRALEGREKHLGPEHLDTLNSLLNLGDLLTHKRQFEEAEPLYRRALEGTEAQLGPMHPHTLISVNNLAVVLKKQNKLEEAEKLHRRALEGTEAQLGPMHPDTLVYVNNLAVLLQNQNKLDEAERFFRRALEGTEAQLGATHPSTLQSVTNLAALLKEQNKLDEAEELHRAALASKESQLGPKHRSTIASFFYLADLLEAKGAFIEAEKLYLSELRGLEALHGPDAKVTRGRRRALHRFQQQHGLAGGLLKVEETLQQLLAAGLEKCLASAEVESAAQTPRVDACKLNVPEQPEQDSGHGGVLPPEDPPPSLPAHQVPLRTWSDAPAPVQPANEPPLLDDGASKPLTPRPAGAAYGAFSEPTEALQRYHARASVVERREHGVDYHYMATQTKEYYTFGESTWDLVLLIGTGTLGPAGAAQTIVLVVMNILMQGVFVGIAWFNFLEPDVDAQTMRQDAFRWRRSSAHSLSEYDAVSRMSLAERVCTGDKSLHLSGVQMGLIEDIGKYLKPTKEGLETYFAGPVLCMVALICWYMMVGKEVSHALGLHRGLLAIPRGENKIEPRENPFTQITHLRLVSITNRWVVASYCLLIYRLVAAALLIYVGTFFLVYTIDVTELILNAVALEIILDIDDLIFDSLATTSGRHLVNHLEPLPMPSLPRVRGADIKSILMSCILRLGLPRDAQWDARWDATEG</sequence>
<name>A0A9P1BT28_9DINO</name>
<feature type="region of interest" description="Disordered" evidence="2">
    <location>
        <begin position="637"/>
        <end position="702"/>
    </location>
</feature>
<dbReference type="SUPFAM" id="SSF48452">
    <property type="entry name" value="TPR-like"/>
    <property type="match status" value="2"/>
</dbReference>
<proteinExistence type="predicted"/>
<evidence type="ECO:0000256" key="1">
    <source>
        <dbReference type="PROSITE-ProRule" id="PRU00339"/>
    </source>
</evidence>
<dbReference type="InterPro" id="IPR011990">
    <property type="entry name" value="TPR-like_helical_dom_sf"/>
</dbReference>
<dbReference type="PANTHER" id="PTHR46082">
    <property type="entry name" value="ATP/GTP-BINDING PROTEIN-RELATED"/>
    <property type="match status" value="1"/>
</dbReference>
<feature type="transmembrane region" description="Helical" evidence="3">
    <location>
        <begin position="769"/>
        <end position="791"/>
    </location>
</feature>
<dbReference type="Pfam" id="PF13424">
    <property type="entry name" value="TPR_12"/>
    <property type="match status" value="3"/>
</dbReference>
<dbReference type="EMBL" id="CAMXCT010000446">
    <property type="protein sequence ID" value="CAI3978944.1"/>
    <property type="molecule type" value="Genomic_DNA"/>
</dbReference>
<dbReference type="PRINTS" id="PR00381">
    <property type="entry name" value="KINESINLIGHT"/>
</dbReference>
<dbReference type="InterPro" id="IPR019734">
    <property type="entry name" value="TPR_rpt"/>
</dbReference>
<dbReference type="PROSITE" id="PS50005">
    <property type="entry name" value="TPR"/>
    <property type="match status" value="1"/>
</dbReference>
<comment type="caution">
    <text evidence="4">The sequence shown here is derived from an EMBL/GenBank/DDBJ whole genome shotgun (WGS) entry which is preliminary data.</text>
</comment>
<feature type="transmembrane region" description="Helical" evidence="3">
    <location>
        <begin position="861"/>
        <end position="881"/>
    </location>
</feature>